<dbReference type="PANTHER" id="PTHR34853">
    <property type="match status" value="1"/>
</dbReference>
<reference evidence="2" key="1">
    <citation type="journal article" date="2014" name="Int. J. Syst. Evol. Microbiol.">
        <title>Complete genome sequence of Corynebacterium casei LMG S-19264T (=DSM 44701T), isolated from a smear-ripened cheese.</title>
        <authorList>
            <consortium name="US DOE Joint Genome Institute (JGI-PGF)"/>
            <person name="Walter F."/>
            <person name="Albersmeier A."/>
            <person name="Kalinowski J."/>
            <person name="Ruckert C."/>
        </authorList>
    </citation>
    <scope>NUCLEOTIDE SEQUENCE</scope>
    <source>
        <strain evidence="2">CGMCC 4.7679</strain>
    </source>
</reference>
<dbReference type="Proteomes" id="UP000658656">
    <property type="component" value="Unassembled WGS sequence"/>
</dbReference>
<feature type="signal peptide" evidence="1">
    <location>
        <begin position="1"/>
        <end position="26"/>
    </location>
</feature>
<dbReference type="PIRSF" id="PIRSF029171">
    <property type="entry name" value="Esterase_LipA"/>
    <property type="match status" value="1"/>
</dbReference>
<reference evidence="2" key="2">
    <citation type="submission" date="2020-09" db="EMBL/GenBank/DDBJ databases">
        <authorList>
            <person name="Sun Q."/>
            <person name="Zhou Y."/>
        </authorList>
    </citation>
    <scope>NUCLEOTIDE SEQUENCE</scope>
    <source>
        <strain evidence="2">CGMCC 4.7679</strain>
    </source>
</reference>
<dbReference type="Gene3D" id="3.40.50.1820">
    <property type="entry name" value="alpha/beta hydrolase"/>
    <property type="match status" value="1"/>
</dbReference>
<dbReference type="Pfam" id="PF03583">
    <property type="entry name" value="LIP"/>
    <property type="match status" value="1"/>
</dbReference>
<sequence>MRPNFRRRAAAALASIIGLASLTVGAAPAGATDFYDPPSPLPAGAPGDIIRHQAAQFFLDPVKLLPAPAKAQRILYRSTDSADQPIAVSGTVLTPTAPWTGPGARPIISYAAGTQGMGDQCAPSKALAVGQEYEGTFISGLLARGYAVVVTDYEGLGTPGVHTYVNRKAEGYAVLDAIRAAQRLPEAGLPADGPVAIAGYSQGGGASAAAAELQGTYAPELDLKGAYAGAPPADLTPVAENLDGHYAVGFLMFAVASINAAYPQLDIPAVLNDKGKALEAQVENECVGDAILDHAFTRTADLTADGRPITAYLGEEPYASVVAEQRIGTIPPKAPVLVAHSALDDIVPFEQGRQMARDWCAEGATVQFDTLAAPTHVGGFVAAYPLAFAWLDGRLHGAAATSNCGEF</sequence>
<dbReference type="InterPro" id="IPR029058">
    <property type="entry name" value="AB_hydrolase_fold"/>
</dbReference>
<evidence type="ECO:0000313" key="3">
    <source>
        <dbReference type="Proteomes" id="UP000658656"/>
    </source>
</evidence>
<keyword evidence="3" id="KW-1185">Reference proteome</keyword>
<dbReference type="SUPFAM" id="SSF53474">
    <property type="entry name" value="alpha/beta-Hydrolases"/>
    <property type="match status" value="1"/>
</dbReference>
<comment type="caution">
    <text evidence="2">The sequence shown here is derived from an EMBL/GenBank/DDBJ whole genome shotgun (WGS) entry which is preliminary data.</text>
</comment>
<dbReference type="EMBL" id="BNAV01000004">
    <property type="protein sequence ID" value="GHF56485.1"/>
    <property type="molecule type" value="Genomic_DNA"/>
</dbReference>
<evidence type="ECO:0000256" key="1">
    <source>
        <dbReference type="SAM" id="SignalP"/>
    </source>
</evidence>
<organism evidence="2 3">
    <name type="scientific">Amycolatopsis bartoniae</name>
    <dbReference type="NCBI Taxonomy" id="941986"/>
    <lineage>
        <taxon>Bacteria</taxon>
        <taxon>Bacillati</taxon>
        <taxon>Actinomycetota</taxon>
        <taxon>Actinomycetes</taxon>
        <taxon>Pseudonocardiales</taxon>
        <taxon>Pseudonocardiaceae</taxon>
        <taxon>Amycolatopsis</taxon>
    </lineage>
</organism>
<dbReference type="Gene3D" id="1.10.260.130">
    <property type="match status" value="1"/>
</dbReference>
<proteinExistence type="predicted"/>
<dbReference type="GO" id="GO:0016042">
    <property type="term" value="P:lipid catabolic process"/>
    <property type="evidence" value="ECO:0007669"/>
    <property type="project" value="InterPro"/>
</dbReference>
<dbReference type="OrthoDB" id="9798122at2"/>
<dbReference type="AlphaFoldDB" id="A0A8H9J0N4"/>
<evidence type="ECO:0000313" key="2">
    <source>
        <dbReference type="EMBL" id="GHF56485.1"/>
    </source>
</evidence>
<accession>A0A8H9J0N4</accession>
<gene>
    <name evidence="2" type="ORF">GCM10017566_32060</name>
</gene>
<dbReference type="PANTHER" id="PTHR34853:SF1">
    <property type="entry name" value="LIPASE 5"/>
    <property type="match status" value="1"/>
</dbReference>
<dbReference type="RefSeq" id="WP_145937265.1">
    <property type="nucleotide sequence ID" value="NZ_BNAV01000004.1"/>
</dbReference>
<keyword evidence="1" id="KW-0732">Signal</keyword>
<dbReference type="GO" id="GO:0004806">
    <property type="term" value="F:triacylglycerol lipase activity"/>
    <property type="evidence" value="ECO:0007669"/>
    <property type="project" value="InterPro"/>
</dbReference>
<feature type="chain" id="PRO_5034016971" evidence="1">
    <location>
        <begin position="27"/>
        <end position="407"/>
    </location>
</feature>
<protein>
    <submittedName>
        <fullName evidence="2">Lipase</fullName>
    </submittedName>
</protein>
<dbReference type="InterPro" id="IPR005152">
    <property type="entry name" value="Lipase_secreted"/>
</dbReference>
<name>A0A8H9J0N4_9PSEU</name>